<keyword evidence="4" id="KW-0812">Transmembrane</keyword>
<keyword evidence="4" id="KW-1133">Transmembrane helix</keyword>
<keyword evidence="2" id="KW-0121">Carboxypeptidase</keyword>
<sequence length="539" mass="60213">MKNKITFLNWRFLFIVLSIALFTVIVIVKILSIQISDSIFLQNEGAKRYIKYKEIVPTRGTIFDRNNFPLAVSVVNYDLYALKGFQKKQLLKLSKIFELDTDFSVQKFSKKTLLKKNITNEEILLLKKLKLSSIEVESRHSRHYPLGDQISPLIGFFGKDGAQEGLEKSYDNVLSGLPGRQKYFKNAKQELISQPIELVKLKHGSDVHLTIDATIQFYAYKHLVEGIKSNKAKSGTVIILDNKKGEVLAMASYPSYNPNHPKRKIQKNRALVDAYELGSVLKPIVLSKAIENKVIAPNKYIDIPRRLNLNDKIIVDSKAHEQLTPKEIISVSSQIGASKIALELGYKDLKDNYYDYGFTKPISINFPSSALGYINVKENVSKKELASLGYGYGLTISPFQIASAYSVFANEGIFKDFKLLQNSEVTSRKIISSDTAKHILEALNMVIKDGTGKAAEIKGFSEGGKTGTVHRIKRGSGYAEDSYRASFVGITPLNNESLTIFVSIDEPDLNLYSGGAVAAPVFAKIAESSLNYLGYFQDE</sequence>
<comment type="subcellular location">
    <subcellularLocation>
        <location evidence="1">Membrane</location>
    </subcellularLocation>
</comment>
<dbReference type="SUPFAM" id="SSF56519">
    <property type="entry name" value="Penicillin binding protein dimerisation domain"/>
    <property type="match status" value="1"/>
</dbReference>
<evidence type="ECO:0000256" key="2">
    <source>
        <dbReference type="ARBA" id="ARBA00022645"/>
    </source>
</evidence>
<dbReference type="Pfam" id="PF00905">
    <property type="entry name" value="Transpeptidase"/>
    <property type="match status" value="1"/>
</dbReference>
<evidence type="ECO:0000259" key="6">
    <source>
        <dbReference type="Pfam" id="PF03717"/>
    </source>
</evidence>
<accession>A0A520N0Q4</accession>
<dbReference type="PANTHER" id="PTHR30627:SF1">
    <property type="entry name" value="PEPTIDOGLYCAN D,D-TRANSPEPTIDASE FTSI"/>
    <property type="match status" value="1"/>
</dbReference>
<dbReference type="GO" id="GO:0005886">
    <property type="term" value="C:plasma membrane"/>
    <property type="evidence" value="ECO:0007669"/>
    <property type="project" value="TreeGrafter"/>
</dbReference>
<dbReference type="GO" id="GO:0071555">
    <property type="term" value="P:cell wall organization"/>
    <property type="evidence" value="ECO:0007669"/>
    <property type="project" value="TreeGrafter"/>
</dbReference>
<dbReference type="InterPro" id="IPR036138">
    <property type="entry name" value="PBP_dimer_sf"/>
</dbReference>
<dbReference type="PANTHER" id="PTHR30627">
    <property type="entry name" value="PEPTIDOGLYCAN D,D-TRANSPEPTIDASE"/>
    <property type="match status" value="1"/>
</dbReference>
<evidence type="ECO:0000256" key="4">
    <source>
        <dbReference type="SAM" id="Phobius"/>
    </source>
</evidence>
<dbReference type="InterPro" id="IPR005311">
    <property type="entry name" value="PBP_dimer"/>
</dbReference>
<gene>
    <name evidence="7" type="ORF">EVA95_01130</name>
</gene>
<dbReference type="EMBL" id="SHBH01000005">
    <property type="protein sequence ID" value="RZO27058.1"/>
    <property type="molecule type" value="Genomic_DNA"/>
</dbReference>
<dbReference type="SUPFAM" id="SSF56601">
    <property type="entry name" value="beta-lactamase/transpeptidase-like"/>
    <property type="match status" value="1"/>
</dbReference>
<name>A0A520N0Q4_9GAMM</name>
<dbReference type="Gene3D" id="3.90.1310.10">
    <property type="entry name" value="Penicillin-binding protein 2a (Domain 2)"/>
    <property type="match status" value="1"/>
</dbReference>
<dbReference type="Proteomes" id="UP000319384">
    <property type="component" value="Unassembled WGS sequence"/>
</dbReference>
<dbReference type="InterPro" id="IPR012338">
    <property type="entry name" value="Beta-lactam/transpept-like"/>
</dbReference>
<comment type="caution">
    <text evidence="7">The sequence shown here is derived from an EMBL/GenBank/DDBJ whole genome shotgun (WGS) entry which is preliminary data.</text>
</comment>
<evidence type="ECO:0000256" key="3">
    <source>
        <dbReference type="ARBA" id="ARBA00023136"/>
    </source>
</evidence>
<dbReference type="AlphaFoldDB" id="A0A520N0Q4"/>
<protein>
    <submittedName>
        <fullName evidence="7">Penicillin-binding protein 2</fullName>
    </submittedName>
</protein>
<feature type="domain" description="Penicillin-binding protein transpeptidase" evidence="5">
    <location>
        <begin position="235"/>
        <end position="526"/>
    </location>
</feature>
<dbReference type="GO" id="GO:0008658">
    <property type="term" value="F:penicillin binding"/>
    <property type="evidence" value="ECO:0007669"/>
    <property type="project" value="InterPro"/>
</dbReference>
<organism evidence="7 8">
    <name type="scientific">SAR86 cluster bacterium</name>
    <dbReference type="NCBI Taxonomy" id="2030880"/>
    <lineage>
        <taxon>Bacteria</taxon>
        <taxon>Pseudomonadati</taxon>
        <taxon>Pseudomonadota</taxon>
        <taxon>Gammaproteobacteria</taxon>
        <taxon>SAR86 cluster</taxon>
    </lineage>
</organism>
<evidence type="ECO:0000313" key="7">
    <source>
        <dbReference type="EMBL" id="RZO27058.1"/>
    </source>
</evidence>
<keyword evidence="3 4" id="KW-0472">Membrane</keyword>
<feature type="domain" description="Penicillin-binding protein dimerisation" evidence="6">
    <location>
        <begin position="55"/>
        <end position="192"/>
    </location>
</feature>
<evidence type="ECO:0000256" key="1">
    <source>
        <dbReference type="ARBA" id="ARBA00004370"/>
    </source>
</evidence>
<reference evidence="7 8" key="1">
    <citation type="submission" date="2019-02" db="EMBL/GenBank/DDBJ databases">
        <title>Prokaryotic population dynamics and viral predation in marine succession experiment using metagenomics: the confinement effect.</title>
        <authorList>
            <person name="Haro-Moreno J.M."/>
            <person name="Rodriguez-Valera F."/>
            <person name="Lopez-Perez M."/>
        </authorList>
    </citation>
    <scope>NUCLEOTIDE SEQUENCE [LARGE SCALE GENOMIC DNA]</scope>
    <source>
        <strain evidence="7">MED-G162</strain>
    </source>
</reference>
<dbReference type="InterPro" id="IPR050515">
    <property type="entry name" value="Beta-lactam/transpept"/>
</dbReference>
<dbReference type="Gene3D" id="3.30.450.330">
    <property type="match status" value="1"/>
</dbReference>
<keyword evidence="2" id="KW-0645">Protease</keyword>
<evidence type="ECO:0000313" key="8">
    <source>
        <dbReference type="Proteomes" id="UP000319384"/>
    </source>
</evidence>
<dbReference type="Pfam" id="PF03717">
    <property type="entry name" value="PBP_dimer"/>
    <property type="match status" value="1"/>
</dbReference>
<dbReference type="GO" id="GO:0004180">
    <property type="term" value="F:carboxypeptidase activity"/>
    <property type="evidence" value="ECO:0007669"/>
    <property type="project" value="UniProtKB-KW"/>
</dbReference>
<dbReference type="InterPro" id="IPR001460">
    <property type="entry name" value="PCN-bd_Tpept"/>
</dbReference>
<evidence type="ECO:0000259" key="5">
    <source>
        <dbReference type="Pfam" id="PF00905"/>
    </source>
</evidence>
<proteinExistence type="predicted"/>
<dbReference type="Gene3D" id="3.40.710.10">
    <property type="entry name" value="DD-peptidase/beta-lactamase superfamily"/>
    <property type="match status" value="1"/>
</dbReference>
<feature type="transmembrane region" description="Helical" evidence="4">
    <location>
        <begin position="12"/>
        <end position="31"/>
    </location>
</feature>
<keyword evidence="2" id="KW-0378">Hydrolase</keyword>